<feature type="compositionally biased region" description="Polar residues" evidence="1">
    <location>
        <begin position="9"/>
        <end position="18"/>
    </location>
</feature>
<reference evidence="2" key="1">
    <citation type="submission" date="2020-06" db="EMBL/GenBank/DDBJ databases">
        <authorList>
            <person name="Li T."/>
            <person name="Hu X."/>
            <person name="Zhang T."/>
            <person name="Song X."/>
            <person name="Zhang H."/>
            <person name="Dai N."/>
            <person name="Sheng W."/>
            <person name="Hou X."/>
            <person name="Wei L."/>
        </authorList>
    </citation>
    <scope>NUCLEOTIDE SEQUENCE</scope>
    <source>
        <strain evidence="2">G02</strain>
        <tissue evidence="2">Leaf</tissue>
    </source>
</reference>
<sequence length="252" mass="28520">MAKRRARKNTTQPASSKNNVHEDGVSVDNKEAFQDHEVERQTAAIRALRDMEIEQLLTMLRLLHSYFNKEQLQVPVLQFFKENLPNLSIAEMAKDGQYEVKWKDRDGNVSLNHADERTLHASLLRRLSIAYPDYSAGIPSLGGFEFSNKSVKTGLLCADKLQIRSLVFEEPSESQVLEVKDGLQTPNVNNNRLSVGITPKTLRLPKCGEMLLSVHGSPLGVYKEDNMETIQVDSVYIRTHFSRYSLTPCMAD</sequence>
<proteinExistence type="predicted"/>
<evidence type="ECO:0000256" key="1">
    <source>
        <dbReference type="SAM" id="MobiDB-lite"/>
    </source>
</evidence>
<organism evidence="2">
    <name type="scientific">Sesamum radiatum</name>
    <name type="common">Black benniseed</name>
    <dbReference type="NCBI Taxonomy" id="300843"/>
    <lineage>
        <taxon>Eukaryota</taxon>
        <taxon>Viridiplantae</taxon>
        <taxon>Streptophyta</taxon>
        <taxon>Embryophyta</taxon>
        <taxon>Tracheophyta</taxon>
        <taxon>Spermatophyta</taxon>
        <taxon>Magnoliopsida</taxon>
        <taxon>eudicotyledons</taxon>
        <taxon>Gunneridae</taxon>
        <taxon>Pentapetalae</taxon>
        <taxon>asterids</taxon>
        <taxon>lamiids</taxon>
        <taxon>Lamiales</taxon>
        <taxon>Pedaliaceae</taxon>
        <taxon>Sesamum</taxon>
    </lineage>
</organism>
<name>A0AAW2K296_SESRA</name>
<dbReference type="EMBL" id="JACGWJ010000030">
    <property type="protein sequence ID" value="KAL0300654.1"/>
    <property type="molecule type" value="Genomic_DNA"/>
</dbReference>
<evidence type="ECO:0000313" key="2">
    <source>
        <dbReference type="EMBL" id="KAL0300654.1"/>
    </source>
</evidence>
<gene>
    <name evidence="2" type="ORF">Sradi_6342200</name>
</gene>
<comment type="caution">
    <text evidence="2">The sequence shown here is derived from an EMBL/GenBank/DDBJ whole genome shotgun (WGS) entry which is preliminary data.</text>
</comment>
<dbReference type="PANTHER" id="PTHR37248:SF1">
    <property type="entry name" value="TRANSLATION INITIATION FACTOR"/>
    <property type="match status" value="1"/>
</dbReference>
<feature type="region of interest" description="Disordered" evidence="1">
    <location>
        <begin position="1"/>
        <end position="33"/>
    </location>
</feature>
<accession>A0AAW2K296</accession>
<dbReference type="AlphaFoldDB" id="A0AAW2K296"/>
<protein>
    <submittedName>
        <fullName evidence="2">Uncharacterized protein</fullName>
    </submittedName>
</protein>
<reference evidence="2" key="2">
    <citation type="journal article" date="2024" name="Plant">
        <title>Genomic evolution and insights into agronomic trait innovations of Sesamum species.</title>
        <authorList>
            <person name="Miao H."/>
            <person name="Wang L."/>
            <person name="Qu L."/>
            <person name="Liu H."/>
            <person name="Sun Y."/>
            <person name="Le M."/>
            <person name="Wang Q."/>
            <person name="Wei S."/>
            <person name="Zheng Y."/>
            <person name="Lin W."/>
            <person name="Duan Y."/>
            <person name="Cao H."/>
            <person name="Xiong S."/>
            <person name="Wang X."/>
            <person name="Wei L."/>
            <person name="Li C."/>
            <person name="Ma Q."/>
            <person name="Ju M."/>
            <person name="Zhao R."/>
            <person name="Li G."/>
            <person name="Mu C."/>
            <person name="Tian Q."/>
            <person name="Mei H."/>
            <person name="Zhang T."/>
            <person name="Gao T."/>
            <person name="Zhang H."/>
        </authorList>
    </citation>
    <scope>NUCLEOTIDE SEQUENCE</scope>
    <source>
        <strain evidence="2">G02</strain>
    </source>
</reference>
<feature type="compositionally biased region" description="Basic and acidic residues" evidence="1">
    <location>
        <begin position="19"/>
        <end position="33"/>
    </location>
</feature>
<dbReference type="PANTHER" id="PTHR37248">
    <property type="entry name" value="TRANSLATION INITIATION FACTOR"/>
    <property type="match status" value="1"/>
</dbReference>